<reference evidence="1 2" key="1">
    <citation type="submission" date="2018-07" db="EMBL/GenBank/DDBJ databases">
        <title>Genome sequence of Nitratireductor thuwali#1536.</title>
        <authorList>
            <person name="Michoud G."/>
            <person name="Merlino G."/>
            <person name="Sefrji F.O."/>
            <person name="Daffonchio D."/>
        </authorList>
    </citation>
    <scope>NUCLEOTIDE SEQUENCE [LARGE SCALE GENOMIC DNA]</scope>
    <source>
        <strain evidence="2">Nit1536</strain>
    </source>
</reference>
<organism evidence="1 2">
    <name type="scientific">Nitratireductor thuwali</name>
    <dbReference type="NCBI Taxonomy" id="2267699"/>
    <lineage>
        <taxon>Bacteria</taxon>
        <taxon>Pseudomonadati</taxon>
        <taxon>Pseudomonadota</taxon>
        <taxon>Alphaproteobacteria</taxon>
        <taxon>Hyphomicrobiales</taxon>
        <taxon>Phyllobacteriaceae</taxon>
        <taxon>Nitratireductor</taxon>
    </lineage>
</organism>
<evidence type="ECO:0000313" key="2">
    <source>
        <dbReference type="Proteomes" id="UP001342418"/>
    </source>
</evidence>
<protein>
    <recommendedName>
        <fullName evidence="3">DUF3775 domain-containing protein</fullName>
    </recommendedName>
</protein>
<accession>A0ABY5MGB3</accession>
<dbReference type="RefSeq" id="WP_338528735.1">
    <property type="nucleotide sequence ID" value="NZ_CP030941.1"/>
</dbReference>
<dbReference type="Proteomes" id="UP001342418">
    <property type="component" value="Chromosome"/>
</dbReference>
<dbReference type="EMBL" id="CP030941">
    <property type="protein sequence ID" value="UUP16299.1"/>
    <property type="molecule type" value="Genomic_DNA"/>
</dbReference>
<sequence>MKTVQEKNWDLSIGADTVRMLAAKARAFSAAVNEDYDSGHEHEIEFTDQAIDAHSHDGLQEEEEENLTEEEFRELIADLNVDEASELLAIAWIGRGDYDCREWNEAVAGARQRVNKRLAGYLLSMPMLSDWLEEGLEELGA</sequence>
<dbReference type="InterPro" id="IPR022254">
    <property type="entry name" value="DUF3775"/>
</dbReference>
<dbReference type="Pfam" id="PF12616">
    <property type="entry name" value="DUF3775"/>
    <property type="match status" value="1"/>
</dbReference>
<evidence type="ECO:0008006" key="3">
    <source>
        <dbReference type="Google" id="ProtNLM"/>
    </source>
</evidence>
<evidence type="ECO:0000313" key="1">
    <source>
        <dbReference type="EMBL" id="UUP16299.1"/>
    </source>
</evidence>
<keyword evidence="2" id="KW-1185">Reference proteome</keyword>
<gene>
    <name evidence="1" type="ORF">NTH_00744</name>
</gene>
<name>A0ABY5MGB3_9HYPH</name>
<proteinExistence type="predicted"/>